<protein>
    <recommendedName>
        <fullName evidence="14">AAA+ ATPase domain-containing protein</fullName>
    </recommendedName>
</protein>
<evidence type="ECO:0000259" key="11">
    <source>
        <dbReference type="Pfam" id="PF23598"/>
    </source>
</evidence>
<dbReference type="InterPro" id="IPR058922">
    <property type="entry name" value="WHD_DRP"/>
</dbReference>
<keyword evidence="4" id="KW-0547">Nucleotide-binding</keyword>
<proteinExistence type="inferred from homology"/>
<evidence type="ECO:0000259" key="8">
    <source>
        <dbReference type="Pfam" id="PF00931"/>
    </source>
</evidence>
<evidence type="ECO:0000256" key="5">
    <source>
        <dbReference type="ARBA" id="ARBA00022821"/>
    </source>
</evidence>
<dbReference type="Pfam" id="PF23598">
    <property type="entry name" value="LRR_14"/>
    <property type="match status" value="1"/>
</dbReference>
<dbReference type="GO" id="GO:0006952">
    <property type="term" value="P:defense response"/>
    <property type="evidence" value="ECO:0007669"/>
    <property type="project" value="UniProtKB-KW"/>
</dbReference>
<evidence type="ECO:0000256" key="4">
    <source>
        <dbReference type="ARBA" id="ARBA00022741"/>
    </source>
</evidence>
<reference evidence="12 13" key="1">
    <citation type="submission" date="2012-08" db="EMBL/GenBank/DDBJ databases">
        <title>Oryza genome evolution.</title>
        <authorList>
            <person name="Wing R.A."/>
        </authorList>
    </citation>
    <scope>NUCLEOTIDE SEQUENCE</scope>
</reference>
<dbReference type="FunFam" id="3.40.50.300:FF:001091">
    <property type="entry name" value="Probable disease resistance protein At1g61300"/>
    <property type="match status" value="1"/>
</dbReference>
<dbReference type="GO" id="GO:0043531">
    <property type="term" value="F:ADP binding"/>
    <property type="evidence" value="ECO:0007669"/>
    <property type="project" value="InterPro"/>
</dbReference>
<keyword evidence="6 7" id="KW-0175">Coiled coil</keyword>
<evidence type="ECO:0008006" key="14">
    <source>
        <dbReference type="Google" id="ProtNLM"/>
    </source>
</evidence>
<dbReference type="InterPro" id="IPR036388">
    <property type="entry name" value="WH-like_DNA-bd_sf"/>
</dbReference>
<organism evidence="12 13">
    <name type="scientific">Leersia perrieri</name>
    <dbReference type="NCBI Taxonomy" id="77586"/>
    <lineage>
        <taxon>Eukaryota</taxon>
        <taxon>Viridiplantae</taxon>
        <taxon>Streptophyta</taxon>
        <taxon>Embryophyta</taxon>
        <taxon>Tracheophyta</taxon>
        <taxon>Spermatophyta</taxon>
        <taxon>Magnoliopsida</taxon>
        <taxon>Liliopsida</taxon>
        <taxon>Poales</taxon>
        <taxon>Poaceae</taxon>
        <taxon>BOP clade</taxon>
        <taxon>Oryzoideae</taxon>
        <taxon>Oryzeae</taxon>
        <taxon>Oryzinae</taxon>
        <taxon>Leersia</taxon>
    </lineage>
</organism>
<name>A0A0D9WVA2_9ORYZ</name>
<dbReference type="Gene3D" id="3.80.10.10">
    <property type="entry name" value="Ribonuclease Inhibitor"/>
    <property type="match status" value="1"/>
</dbReference>
<dbReference type="InterPro" id="IPR038005">
    <property type="entry name" value="RX-like_CC"/>
</dbReference>
<feature type="domain" description="Disease resistance R13L4/SHOC-2-like LRR" evidence="11">
    <location>
        <begin position="486"/>
        <end position="839"/>
    </location>
</feature>
<reference evidence="13" key="2">
    <citation type="submission" date="2013-12" db="EMBL/GenBank/DDBJ databases">
        <authorList>
            <person name="Yu Y."/>
            <person name="Lee S."/>
            <person name="de Baynast K."/>
            <person name="Wissotski M."/>
            <person name="Liu L."/>
            <person name="Talag J."/>
            <person name="Goicoechea J."/>
            <person name="Angelova A."/>
            <person name="Jetty R."/>
            <person name="Kudrna D."/>
            <person name="Golser W."/>
            <person name="Rivera L."/>
            <person name="Zhang J."/>
            <person name="Wing R."/>
        </authorList>
    </citation>
    <scope>NUCLEOTIDE SEQUENCE</scope>
</reference>
<dbReference type="HOGENOM" id="CLU_000837_25_0_1"/>
<comment type="similarity">
    <text evidence="1">Belongs to the disease resistance NB-LRR family.</text>
</comment>
<dbReference type="Pfam" id="PF23559">
    <property type="entry name" value="WHD_DRP"/>
    <property type="match status" value="1"/>
</dbReference>
<dbReference type="SUPFAM" id="SSF52058">
    <property type="entry name" value="L domain-like"/>
    <property type="match status" value="1"/>
</dbReference>
<evidence type="ECO:0000313" key="12">
    <source>
        <dbReference type="EnsemblPlants" id="LPERR07G02150.1"/>
    </source>
</evidence>
<evidence type="ECO:0000256" key="7">
    <source>
        <dbReference type="SAM" id="Coils"/>
    </source>
</evidence>
<dbReference type="PANTHER" id="PTHR19338">
    <property type="entry name" value="TRANSLOCASE OF INNER MITOCHONDRIAL MEMBRANE 13 HOMOLOG"/>
    <property type="match status" value="1"/>
</dbReference>
<evidence type="ECO:0000313" key="13">
    <source>
        <dbReference type="Proteomes" id="UP000032180"/>
    </source>
</evidence>
<dbReference type="SUPFAM" id="SSF52540">
    <property type="entry name" value="P-loop containing nucleoside triphosphate hydrolases"/>
    <property type="match status" value="1"/>
</dbReference>
<sequence length="856" mass="98111">MEGAIGSLVLKLGYLVSQEYKLLKKVGNDIFFMRNELASISAFLQDLETVEEAAGAQVKEWVNQVRELSYDTEDCIDEFIYLVDHLGDHHDGGSRGITWRSFIRGIVDKIKILKARHDISDRIQELKARVKETSERRARYRLDEAAATSSLRPVSIDPRIPALYQNAANLVGIDKPKDELISWLMDAEGKLKVISVVGLAGIGKTTLAMEVYCTLKASFQCRAFISVSQRPDLKNLLKDMLLQLYQKDAPEDQELDLLQMVTKIREYLLHKRYLVVIDDIWCLTAWQTIKCTLPENNHGSRVIITSRIKSIATFCSPSNFILKLEPLSELASKRLLLGRIFGSIDECPSQFEQVVKKILAKCGVCSQRIMAFNVTILLKRWIAEGFGTEKHGLTAMDIAESYLNELINRCMIQPFQFSYDNKVYTVRVHDLMHDLIVSKSYEQNFVTRITSQQLTIISREKIHRLSVFSTEQEDISCIPERTKMTHARSLVIIGCIKQMPSLSRFRFLRILEIINCEFLRNEDLNNIERLFGLKMFILSDVPVSRLPVHIGELHQLELLLVQNTKVKEFPKNIIKLKKLTHLLTDNIKLPDGITNMQGLQKLLSFDACASSTKAVLEFAYLSNLRMLTLFWNPRDDDDYQLYEKCLIASLKRLSNLEELYIIGNGGFSLEFLLEPWPHQSHILKRFVMEGSYWFPCIPNWIKFQSNLSYLDINVKEAKEEELELLGLLPCLLHLELWTRSAADKAIVIPGKGFSSLRYFLLGYRMLRLIFQPDCMPKLQKLYLWGETSVCVLSTIENLPSCLKEVHVKIHGENLSYQDIREAKDAISTVAKSHPSHPKIYIDIVGDLAFSRPVSPL</sequence>
<dbReference type="InterPro" id="IPR032675">
    <property type="entry name" value="LRR_dom_sf"/>
</dbReference>
<keyword evidence="5" id="KW-0611">Plant defense</keyword>
<feature type="domain" description="Disease resistance protein winged helix" evidence="10">
    <location>
        <begin position="372"/>
        <end position="436"/>
    </location>
</feature>
<dbReference type="PANTHER" id="PTHR19338:SF45">
    <property type="entry name" value="RX N-TERMINAL DOMAIN-CONTAINING PROTEIN"/>
    <property type="match status" value="1"/>
</dbReference>
<evidence type="ECO:0000256" key="3">
    <source>
        <dbReference type="ARBA" id="ARBA00022737"/>
    </source>
</evidence>
<feature type="coiled-coil region" evidence="7">
    <location>
        <begin position="116"/>
        <end position="143"/>
    </location>
</feature>
<dbReference type="CDD" id="cd14798">
    <property type="entry name" value="RX-CC_like"/>
    <property type="match status" value="1"/>
</dbReference>
<feature type="domain" description="Disease resistance N-terminal" evidence="9">
    <location>
        <begin position="4"/>
        <end position="87"/>
    </location>
</feature>
<keyword evidence="3" id="KW-0677">Repeat</keyword>
<evidence type="ECO:0000256" key="6">
    <source>
        <dbReference type="ARBA" id="ARBA00023054"/>
    </source>
</evidence>
<evidence type="ECO:0000259" key="10">
    <source>
        <dbReference type="Pfam" id="PF23559"/>
    </source>
</evidence>
<dbReference type="Gene3D" id="1.10.10.10">
    <property type="entry name" value="Winged helix-like DNA-binding domain superfamily/Winged helix DNA-binding domain"/>
    <property type="match status" value="1"/>
</dbReference>
<dbReference type="InterPro" id="IPR002182">
    <property type="entry name" value="NB-ARC"/>
</dbReference>
<dbReference type="STRING" id="77586.A0A0D9WVA2"/>
<dbReference type="Gramene" id="LPERR07G02150.1">
    <property type="protein sequence ID" value="LPERR07G02150.1"/>
    <property type="gene ID" value="LPERR07G02150"/>
</dbReference>
<dbReference type="Gene3D" id="1.20.5.4130">
    <property type="match status" value="1"/>
</dbReference>
<dbReference type="Pfam" id="PF18052">
    <property type="entry name" value="Rx_N"/>
    <property type="match status" value="1"/>
</dbReference>
<dbReference type="AlphaFoldDB" id="A0A0D9WVA2"/>
<evidence type="ECO:0000259" key="9">
    <source>
        <dbReference type="Pfam" id="PF18052"/>
    </source>
</evidence>
<dbReference type="PRINTS" id="PR00364">
    <property type="entry name" value="DISEASERSIST"/>
</dbReference>
<keyword evidence="13" id="KW-1185">Reference proteome</keyword>
<dbReference type="GO" id="GO:0051707">
    <property type="term" value="P:response to other organism"/>
    <property type="evidence" value="ECO:0007669"/>
    <property type="project" value="UniProtKB-ARBA"/>
</dbReference>
<dbReference type="InterPro" id="IPR055414">
    <property type="entry name" value="LRR_R13L4/SHOC2-like"/>
</dbReference>
<dbReference type="Proteomes" id="UP000032180">
    <property type="component" value="Chromosome 7"/>
</dbReference>
<feature type="domain" description="NB-ARC" evidence="8">
    <location>
        <begin position="174"/>
        <end position="329"/>
    </location>
</feature>
<dbReference type="InterPro" id="IPR041118">
    <property type="entry name" value="Rx_N"/>
</dbReference>
<keyword evidence="2" id="KW-0433">Leucine-rich repeat</keyword>
<dbReference type="InterPro" id="IPR027417">
    <property type="entry name" value="P-loop_NTPase"/>
</dbReference>
<dbReference type="Pfam" id="PF00931">
    <property type="entry name" value="NB-ARC"/>
    <property type="match status" value="1"/>
</dbReference>
<evidence type="ECO:0000256" key="1">
    <source>
        <dbReference type="ARBA" id="ARBA00008894"/>
    </source>
</evidence>
<dbReference type="Gene3D" id="3.40.50.300">
    <property type="entry name" value="P-loop containing nucleotide triphosphate hydrolases"/>
    <property type="match status" value="1"/>
</dbReference>
<dbReference type="eggNOG" id="KOG4658">
    <property type="taxonomic scope" value="Eukaryota"/>
</dbReference>
<dbReference type="EnsemblPlants" id="LPERR07G02150.1">
    <property type="protein sequence ID" value="LPERR07G02150.1"/>
    <property type="gene ID" value="LPERR07G02150"/>
</dbReference>
<evidence type="ECO:0000256" key="2">
    <source>
        <dbReference type="ARBA" id="ARBA00022614"/>
    </source>
</evidence>
<accession>A0A0D9WVA2</accession>
<reference evidence="12" key="3">
    <citation type="submission" date="2015-04" db="UniProtKB">
        <authorList>
            <consortium name="EnsemblPlants"/>
        </authorList>
    </citation>
    <scope>IDENTIFICATION</scope>
</reference>